<name>A0A7N2MJB8_QUELO</name>
<dbReference type="Pfam" id="PF02671">
    <property type="entry name" value="PAH"/>
    <property type="match status" value="1"/>
</dbReference>
<reference evidence="5 6" key="1">
    <citation type="journal article" date="2016" name="G3 (Bethesda)">
        <title>First Draft Assembly and Annotation of the Genome of a California Endemic Oak Quercus lobata Nee (Fagaceae).</title>
        <authorList>
            <person name="Sork V.L."/>
            <person name="Fitz-Gibbon S.T."/>
            <person name="Puiu D."/>
            <person name="Crepeau M."/>
            <person name="Gugger P.F."/>
            <person name="Sherman R."/>
            <person name="Stevens K."/>
            <person name="Langley C.H."/>
            <person name="Pellegrini M."/>
            <person name="Salzberg S.L."/>
        </authorList>
    </citation>
    <scope>NUCLEOTIDE SEQUENCE [LARGE SCALE GENOMIC DNA]</scope>
    <source>
        <strain evidence="5 6">cv. SW786</strain>
    </source>
</reference>
<keyword evidence="2 3" id="KW-0539">Nucleus</keyword>
<dbReference type="InterPro" id="IPR039774">
    <property type="entry name" value="Sin3-like"/>
</dbReference>
<dbReference type="Gramene" id="QL09p042094:mrna">
    <property type="protein sequence ID" value="QL09p042094:mrna:CDS:2"/>
    <property type="gene ID" value="QL09p042094"/>
</dbReference>
<dbReference type="EnsemblPlants" id="QL09p042094:mrna">
    <property type="protein sequence ID" value="QL09p042094:mrna:CDS:2"/>
    <property type="gene ID" value="QL09p042094"/>
</dbReference>
<dbReference type="SUPFAM" id="SSF47762">
    <property type="entry name" value="PAH2 domain"/>
    <property type="match status" value="1"/>
</dbReference>
<evidence type="ECO:0000313" key="6">
    <source>
        <dbReference type="Proteomes" id="UP000594261"/>
    </source>
</evidence>
<dbReference type="InterPro" id="IPR003822">
    <property type="entry name" value="PAH"/>
</dbReference>
<evidence type="ECO:0000256" key="3">
    <source>
        <dbReference type="PROSITE-ProRule" id="PRU00810"/>
    </source>
</evidence>
<dbReference type="RefSeq" id="XP_030936559.1">
    <property type="nucleotide sequence ID" value="XM_031080699.1"/>
</dbReference>
<dbReference type="PANTHER" id="PTHR12346">
    <property type="entry name" value="SIN3B-RELATED"/>
    <property type="match status" value="1"/>
</dbReference>
<dbReference type="OrthoDB" id="1520939at2759"/>
<dbReference type="KEGG" id="qlo:115961778"/>
<feature type="region of interest" description="Disordered" evidence="4">
    <location>
        <begin position="179"/>
        <end position="208"/>
    </location>
</feature>
<dbReference type="GO" id="GO:0000122">
    <property type="term" value="P:negative regulation of transcription by RNA polymerase II"/>
    <property type="evidence" value="ECO:0007669"/>
    <property type="project" value="TreeGrafter"/>
</dbReference>
<dbReference type="GO" id="GO:0000118">
    <property type="term" value="C:histone deacetylase complex"/>
    <property type="evidence" value="ECO:0007669"/>
    <property type="project" value="TreeGrafter"/>
</dbReference>
<dbReference type="AlphaFoldDB" id="A0A7N2MJB8"/>
<comment type="subcellular location">
    <subcellularLocation>
        <location evidence="1 3">Nucleus</location>
    </subcellularLocation>
</comment>
<reference evidence="5" key="2">
    <citation type="submission" date="2021-01" db="UniProtKB">
        <authorList>
            <consortium name="EnsemblPlants"/>
        </authorList>
    </citation>
    <scope>IDENTIFICATION</scope>
</reference>
<dbReference type="GeneID" id="115961778"/>
<feature type="region of interest" description="Disordered" evidence="4">
    <location>
        <begin position="254"/>
        <end position="285"/>
    </location>
</feature>
<dbReference type="GO" id="GO:0003714">
    <property type="term" value="F:transcription corepressor activity"/>
    <property type="evidence" value="ECO:0007669"/>
    <property type="project" value="InterPro"/>
</dbReference>
<dbReference type="GO" id="GO:0000785">
    <property type="term" value="C:chromatin"/>
    <property type="evidence" value="ECO:0007669"/>
    <property type="project" value="TreeGrafter"/>
</dbReference>
<dbReference type="Gene3D" id="1.20.1160.11">
    <property type="entry name" value="Paired amphipathic helix"/>
    <property type="match status" value="1"/>
</dbReference>
<dbReference type="EMBL" id="LRBV02000009">
    <property type="status" value="NOT_ANNOTATED_CDS"/>
    <property type="molecule type" value="Genomic_DNA"/>
</dbReference>
<evidence type="ECO:0000256" key="2">
    <source>
        <dbReference type="ARBA" id="ARBA00023242"/>
    </source>
</evidence>
<dbReference type="InterPro" id="IPR036600">
    <property type="entry name" value="PAH_sf"/>
</dbReference>
<dbReference type="InParanoid" id="A0A7N2MJB8"/>
<evidence type="ECO:0000256" key="1">
    <source>
        <dbReference type="ARBA" id="ARBA00004123"/>
    </source>
</evidence>
<accession>A0A7N2MJB8</accession>
<dbReference type="PANTHER" id="PTHR12346:SF8">
    <property type="entry name" value="PAIRED AMPHIPATHIC HELIX PROTEIN SIN3-LIKE 2"/>
    <property type="match status" value="1"/>
</dbReference>
<feature type="compositionally biased region" description="Basic and acidic residues" evidence="4">
    <location>
        <begin position="274"/>
        <end position="285"/>
    </location>
</feature>
<dbReference type="Proteomes" id="UP000594261">
    <property type="component" value="Chromosome 9"/>
</dbReference>
<proteinExistence type="predicted"/>
<keyword evidence="6" id="KW-1185">Reference proteome</keyword>
<evidence type="ECO:0000313" key="5">
    <source>
        <dbReference type="EnsemblPlants" id="QL09p042094:mrna:CDS:2"/>
    </source>
</evidence>
<evidence type="ECO:0000256" key="4">
    <source>
        <dbReference type="SAM" id="MobiDB-lite"/>
    </source>
</evidence>
<protein>
    <submittedName>
        <fullName evidence="5">Uncharacterized protein</fullName>
    </submittedName>
</protein>
<gene>
    <name evidence="5" type="primary">LOC115961778</name>
</gene>
<organism evidence="5 6">
    <name type="scientific">Quercus lobata</name>
    <name type="common">Valley oak</name>
    <dbReference type="NCBI Taxonomy" id="97700"/>
    <lineage>
        <taxon>Eukaryota</taxon>
        <taxon>Viridiplantae</taxon>
        <taxon>Streptophyta</taxon>
        <taxon>Embryophyta</taxon>
        <taxon>Tracheophyta</taxon>
        <taxon>Spermatophyta</taxon>
        <taxon>Magnoliopsida</taxon>
        <taxon>eudicotyledons</taxon>
        <taxon>Gunneridae</taxon>
        <taxon>Pentapetalae</taxon>
        <taxon>rosids</taxon>
        <taxon>fabids</taxon>
        <taxon>Fagales</taxon>
        <taxon>Fagaceae</taxon>
        <taxon>Quercus</taxon>
    </lineage>
</organism>
<sequence length="436" mass="49324">MKNELDFWLQKASSLINKVRTRFADDDSIYESFLVLLSSYRKGKGKGQQDMASLCDQIHHLFKDHPDLFQEFFSFVSNSVPNETSTTKSCSFDLQALSQQGNSLFKKIQSCLCGSDYHYNYFLERIHCYTSGHIGLDSVLGSCPLGFVDELQNFIKYCENLGGFPASPAGVLCESSLGSGQKKRKGSHLSTGCGSGESGDEVKSSRKGQQWQKYVRDDNFCGFLAHAHAVPALCENSLDWARKKCKGSHMFAAGGGSGEKAKPSQKGQQRQKLITKDDEDHEPDLSKCTKATPSYWISNGNLVCANLDYSIKRIKKSKEQKVCEDFEDLKYDRDRFLTPIRSTIECAEWLMNEIQGKSLEEPIIVEDYYFGTKHIECIETHCNVKGDELRENPRHVLPGILHCLRQKLEEFKKEQGSVTFKNYCISTGNMRYSLKK</sequence>
<dbReference type="PROSITE" id="PS51477">
    <property type="entry name" value="PAH"/>
    <property type="match status" value="1"/>
</dbReference>